<reference evidence="9" key="2">
    <citation type="submission" date="2025-08" db="UniProtKB">
        <authorList>
            <consortium name="Ensembl"/>
        </authorList>
    </citation>
    <scope>IDENTIFICATION</scope>
</reference>
<dbReference type="PROSITE" id="PS51996">
    <property type="entry name" value="TR_MART"/>
    <property type="match status" value="1"/>
</dbReference>
<keyword evidence="5 7" id="KW-0521">NADP</keyword>
<dbReference type="OrthoDB" id="423533at2759"/>
<keyword evidence="3 7" id="KW-0808">Transferase</keyword>
<dbReference type="PRINTS" id="PR00970">
    <property type="entry name" value="RIBTRNSFRASE"/>
</dbReference>
<dbReference type="RefSeq" id="XP_026216395.1">
    <property type="nucleotide sequence ID" value="XM_026360610.1"/>
</dbReference>
<evidence type="ECO:0000256" key="5">
    <source>
        <dbReference type="ARBA" id="ARBA00022857"/>
    </source>
</evidence>
<dbReference type="InParanoid" id="A0A7N6A7Z7"/>
<evidence type="ECO:0000313" key="10">
    <source>
        <dbReference type="Proteomes" id="UP000265040"/>
    </source>
</evidence>
<dbReference type="InterPro" id="IPR050999">
    <property type="entry name" value="ADP-ribosyltransferase_ARG"/>
</dbReference>
<protein>
    <recommendedName>
        <fullName evidence="7">NAD(P)(+)--arginine ADP-ribosyltransferase</fullName>
        <ecNumber evidence="7">2.4.2.31</ecNumber>
    </recommendedName>
    <alternativeName>
        <fullName evidence="7">Mono(ADP-ribosyl)transferase</fullName>
    </alternativeName>
</protein>
<evidence type="ECO:0000256" key="2">
    <source>
        <dbReference type="ARBA" id="ARBA00022676"/>
    </source>
</evidence>
<evidence type="ECO:0000256" key="7">
    <source>
        <dbReference type="RuleBase" id="RU361228"/>
    </source>
</evidence>
<dbReference type="GO" id="GO:0106274">
    <property type="term" value="F:NAD+-protein-arginine ADP-ribosyltransferase activity"/>
    <property type="evidence" value="ECO:0007669"/>
    <property type="project" value="UniProtKB-EC"/>
</dbReference>
<reference evidence="9" key="1">
    <citation type="submission" date="2021-04" db="EMBL/GenBank/DDBJ databases">
        <authorList>
            <consortium name="Wellcome Sanger Institute Data Sharing"/>
        </authorList>
    </citation>
    <scope>NUCLEOTIDE SEQUENCE [LARGE SCALE GENOMIC DNA]</scope>
</reference>
<dbReference type="PANTHER" id="PTHR10339:SF27">
    <property type="entry name" value="NAD(P)(+)--ARGININE ADP-RIBOSYLTRANSFERASE"/>
    <property type="match status" value="1"/>
</dbReference>
<organism evidence="9 10">
    <name type="scientific">Anabas testudineus</name>
    <name type="common">Climbing perch</name>
    <name type="synonym">Anthias testudineus</name>
    <dbReference type="NCBI Taxonomy" id="64144"/>
    <lineage>
        <taxon>Eukaryota</taxon>
        <taxon>Metazoa</taxon>
        <taxon>Chordata</taxon>
        <taxon>Craniata</taxon>
        <taxon>Vertebrata</taxon>
        <taxon>Euteleostomi</taxon>
        <taxon>Actinopterygii</taxon>
        <taxon>Neopterygii</taxon>
        <taxon>Teleostei</taxon>
        <taxon>Neoteleostei</taxon>
        <taxon>Acanthomorphata</taxon>
        <taxon>Anabantaria</taxon>
        <taxon>Anabantiformes</taxon>
        <taxon>Anabantoidei</taxon>
        <taxon>Anabantidae</taxon>
        <taxon>Anabas</taxon>
    </lineage>
</organism>
<dbReference type="OMA" id="KHSQVTC"/>
<name>A0A7N6A7Z7_ANATE</name>
<evidence type="ECO:0000256" key="6">
    <source>
        <dbReference type="ARBA" id="ARBA00047597"/>
    </source>
</evidence>
<dbReference type="AlphaFoldDB" id="A0A7N6A7Z7"/>
<keyword evidence="8" id="KW-0472">Membrane</keyword>
<evidence type="ECO:0000256" key="8">
    <source>
        <dbReference type="SAM" id="Phobius"/>
    </source>
</evidence>
<dbReference type="SUPFAM" id="SSF56399">
    <property type="entry name" value="ADP-ribosylation"/>
    <property type="match status" value="1"/>
</dbReference>
<dbReference type="Pfam" id="PF01129">
    <property type="entry name" value="ART"/>
    <property type="match status" value="1"/>
</dbReference>
<dbReference type="Ensembl" id="ENSATET00000057001.2">
    <property type="protein sequence ID" value="ENSATEP00000043988.1"/>
    <property type="gene ID" value="ENSATEG00000027723.2"/>
</dbReference>
<keyword evidence="7" id="KW-0520">NAD</keyword>
<dbReference type="PANTHER" id="PTHR10339">
    <property type="entry name" value="ADP-RIBOSYLTRANSFERASE"/>
    <property type="match status" value="1"/>
</dbReference>
<dbReference type="GeneID" id="113162477"/>
<dbReference type="GO" id="GO:0016779">
    <property type="term" value="F:nucleotidyltransferase activity"/>
    <property type="evidence" value="ECO:0007669"/>
    <property type="project" value="UniProtKB-KW"/>
</dbReference>
<sequence length="323" mass="36693">MPSRERHTCQRKPAPVCLIVSLVLLVGLLMFVVVYLTLDWQDIIGESSTQEPTDDDCSSKPTVVTDEAVMQRCNSSSNFSQAWSDAERNAGEPAHKYMEKHHSVAIYMYTQAANQDCRTSDYTGEHLRETAESHSFYFLLSEAIQVLKHSQVTCISTKYRTETLLNLTISNKHVRFNTFISGSDEWNFTRNASCFEVHTCFGADITRYSALKRNNQVLIPPYEIFQITDIETEAQRCKVIYRLKSDLHCVYDRDSNMLYPISALPVEGSLLIVTITCVIIVSLLLPFVIVKTLQHHKITVIYRSSSLHNTTYNPSGAVNYNAI</sequence>
<feature type="transmembrane region" description="Helical" evidence="8">
    <location>
        <begin position="270"/>
        <end position="290"/>
    </location>
</feature>
<reference evidence="9" key="3">
    <citation type="submission" date="2025-09" db="UniProtKB">
        <authorList>
            <consortium name="Ensembl"/>
        </authorList>
    </citation>
    <scope>IDENTIFICATION</scope>
</reference>
<comment type="catalytic activity">
    <reaction evidence="6 7">
        <text>L-arginyl-[protein] + NAD(+) = N(omega)-(ADP-D-ribosyl)-L-arginyl-[protein] + nicotinamide + H(+)</text>
        <dbReference type="Rhea" id="RHEA:19149"/>
        <dbReference type="Rhea" id="RHEA-COMP:10532"/>
        <dbReference type="Rhea" id="RHEA-COMP:15087"/>
        <dbReference type="ChEBI" id="CHEBI:15378"/>
        <dbReference type="ChEBI" id="CHEBI:17154"/>
        <dbReference type="ChEBI" id="CHEBI:29965"/>
        <dbReference type="ChEBI" id="CHEBI:57540"/>
        <dbReference type="ChEBI" id="CHEBI:142554"/>
        <dbReference type="EC" id="2.4.2.31"/>
    </reaction>
</comment>
<keyword evidence="8" id="KW-0812">Transmembrane</keyword>
<keyword evidence="4" id="KW-0548">Nucleotidyltransferase</keyword>
<dbReference type="InterPro" id="IPR000768">
    <property type="entry name" value="ART"/>
</dbReference>
<dbReference type="GeneTree" id="ENSGT01030000234601"/>
<dbReference type="Gene3D" id="3.90.176.10">
    <property type="entry name" value="Toxin ADP-ribosyltransferase, Chain A, domain 1"/>
    <property type="match status" value="1"/>
</dbReference>
<dbReference type="EC" id="2.4.2.31" evidence="7"/>
<evidence type="ECO:0000313" key="9">
    <source>
        <dbReference type="Ensembl" id="ENSATEP00000043988.1"/>
    </source>
</evidence>
<accession>A0A7N6A7Z7</accession>
<keyword evidence="2 7" id="KW-0328">Glycosyltransferase</keyword>
<dbReference type="GO" id="GO:0003950">
    <property type="term" value="F:NAD+ poly-ADP-ribosyltransferase activity"/>
    <property type="evidence" value="ECO:0007669"/>
    <property type="project" value="TreeGrafter"/>
</dbReference>
<evidence type="ECO:0000256" key="4">
    <source>
        <dbReference type="ARBA" id="ARBA00022695"/>
    </source>
</evidence>
<keyword evidence="8" id="KW-1133">Transmembrane helix</keyword>
<keyword evidence="10" id="KW-1185">Reference proteome</keyword>
<feature type="transmembrane region" description="Helical" evidence="8">
    <location>
        <begin position="16"/>
        <end position="38"/>
    </location>
</feature>
<evidence type="ECO:0000256" key="1">
    <source>
        <dbReference type="ARBA" id="ARBA00009558"/>
    </source>
</evidence>
<dbReference type="Proteomes" id="UP000265040">
    <property type="component" value="Chromosome 1"/>
</dbReference>
<comment type="similarity">
    <text evidence="1 7">Belongs to the Arg-specific ADP-ribosyltransferase family.</text>
</comment>
<evidence type="ECO:0000256" key="3">
    <source>
        <dbReference type="ARBA" id="ARBA00022679"/>
    </source>
</evidence>
<proteinExistence type="inferred from homology"/>